<accession>A0A1Y2ATI5</accession>
<feature type="region of interest" description="Disordered" evidence="1">
    <location>
        <begin position="663"/>
        <end position="686"/>
    </location>
</feature>
<dbReference type="Pfam" id="PF25117">
    <property type="entry name" value="Agd3_C"/>
    <property type="match status" value="1"/>
</dbReference>
<dbReference type="OrthoDB" id="5151256at2759"/>
<dbReference type="InterPro" id="IPR056825">
    <property type="entry name" value="Agd3_C"/>
</dbReference>
<evidence type="ECO:0000259" key="2">
    <source>
        <dbReference type="Pfam" id="PF25115"/>
    </source>
</evidence>
<feature type="domain" description="Agd3 C-terminal" evidence="4">
    <location>
        <begin position="587"/>
        <end position="651"/>
    </location>
</feature>
<dbReference type="Pfam" id="PF25115">
    <property type="entry name" value="Agd3_CE"/>
    <property type="match status" value="1"/>
</dbReference>
<protein>
    <submittedName>
        <fullName evidence="5">Uncharacterized protein</fullName>
    </submittedName>
</protein>
<evidence type="ECO:0000313" key="6">
    <source>
        <dbReference type="Proteomes" id="UP000193920"/>
    </source>
</evidence>
<organism evidence="5 6">
    <name type="scientific">Neocallimastix californiae</name>
    <dbReference type="NCBI Taxonomy" id="1754190"/>
    <lineage>
        <taxon>Eukaryota</taxon>
        <taxon>Fungi</taxon>
        <taxon>Fungi incertae sedis</taxon>
        <taxon>Chytridiomycota</taxon>
        <taxon>Chytridiomycota incertae sedis</taxon>
        <taxon>Neocallimastigomycetes</taxon>
        <taxon>Neocallimastigales</taxon>
        <taxon>Neocallimastigaceae</taxon>
        <taxon>Neocallimastix</taxon>
    </lineage>
</organism>
<name>A0A1Y2ATI5_9FUNG</name>
<comment type="caution">
    <text evidence="5">The sequence shown here is derived from an EMBL/GenBank/DDBJ whole genome shotgun (WGS) entry which is preliminary data.</text>
</comment>
<dbReference type="InterPro" id="IPR056827">
    <property type="entry name" value="CBM87_Agd3"/>
</dbReference>
<keyword evidence="6" id="KW-1185">Reference proteome</keyword>
<evidence type="ECO:0000313" key="5">
    <source>
        <dbReference type="EMBL" id="ORY25879.1"/>
    </source>
</evidence>
<dbReference type="EMBL" id="MCOG01000207">
    <property type="protein sequence ID" value="ORY25879.1"/>
    <property type="molecule type" value="Genomic_DNA"/>
</dbReference>
<proteinExistence type="predicted"/>
<dbReference type="PANTHER" id="PTHR22917">
    <property type="entry name" value="HEMOPEXIN DOMAIN-CONTAINING PROTEIN"/>
    <property type="match status" value="1"/>
</dbReference>
<evidence type="ECO:0000256" key="1">
    <source>
        <dbReference type="SAM" id="MobiDB-lite"/>
    </source>
</evidence>
<dbReference type="Proteomes" id="UP000193920">
    <property type="component" value="Unassembled WGS sequence"/>
</dbReference>
<feature type="domain" description="Agd3 deacetylase" evidence="2">
    <location>
        <begin position="221"/>
        <end position="581"/>
    </location>
</feature>
<evidence type="ECO:0000259" key="3">
    <source>
        <dbReference type="Pfam" id="PF25116"/>
    </source>
</evidence>
<dbReference type="Pfam" id="PF25116">
    <property type="entry name" value="CBM87_Agd3"/>
    <property type="match status" value="1"/>
</dbReference>
<dbReference type="STRING" id="1754190.A0A1Y2ATI5"/>
<dbReference type="InterPro" id="IPR051298">
    <property type="entry name" value="Heme_transport/Cell_adhesion"/>
</dbReference>
<dbReference type="AlphaFoldDB" id="A0A1Y2ATI5"/>
<feature type="region of interest" description="Disordered" evidence="1">
    <location>
        <begin position="712"/>
        <end position="746"/>
    </location>
</feature>
<gene>
    <name evidence="5" type="ORF">LY90DRAFT_706211</name>
</gene>
<reference evidence="5 6" key="1">
    <citation type="submission" date="2016-08" db="EMBL/GenBank/DDBJ databases">
        <title>A Parts List for Fungal Cellulosomes Revealed by Comparative Genomics.</title>
        <authorList>
            <consortium name="DOE Joint Genome Institute"/>
            <person name="Haitjema C.H."/>
            <person name="Gilmore S.P."/>
            <person name="Henske J.K."/>
            <person name="Solomon K.V."/>
            <person name="De Groot R."/>
            <person name="Kuo A."/>
            <person name="Mondo S.J."/>
            <person name="Salamov A.A."/>
            <person name="Labutti K."/>
            <person name="Zhao Z."/>
            <person name="Chiniquy J."/>
            <person name="Barry K."/>
            <person name="Brewer H.M."/>
            <person name="Purvine S.O."/>
            <person name="Wright A.T."/>
            <person name="Boxma B."/>
            <person name="Van Alen T."/>
            <person name="Hackstein J.H."/>
            <person name="Baker S.E."/>
            <person name="Grigoriev I.V."/>
            <person name="O'Malley M.A."/>
        </authorList>
    </citation>
    <scope>NUCLEOTIDE SEQUENCE [LARGE SCALE GENOMIC DNA]</scope>
    <source>
        <strain evidence="5 6">G1</strain>
    </source>
</reference>
<dbReference type="InterPro" id="IPR056826">
    <property type="entry name" value="Agd3_CE"/>
</dbReference>
<evidence type="ECO:0000259" key="4">
    <source>
        <dbReference type="Pfam" id="PF25117"/>
    </source>
</evidence>
<feature type="domain" description="Agd3 CBM87" evidence="3">
    <location>
        <begin position="2"/>
        <end position="205"/>
    </location>
</feature>
<sequence length="824" mass="93296">MKTLVLSPSKSNTDTITLTLKSYGIPYDLIKIASQNEIKGNLTLYSTDNEPKYNLVVVNGGNLNIESNGKWKSALTSEQWANLEEYEAKISCPEVSLYNSNKWGDSKSDQPLIVETSDEVKKIFNDARIKITAPLDVDDIYFTRIKIANTQTTRPFLYYEENGKKGAVAATITSYTDGREKLSFYFELANWSQSSIILGHLWLMWGTRGLFNGFRRVYFTPHIDDVFLSTELVDVKHNKEYSKYSEDFRTVAKDYQKIAQFQKDVLDIMPEGSFYRIELAFNGNGFLLNVDYDYALEVDGERYVDLEFVKEPGTGEKRWPKENYQFSSTQLKNFKKDNLFKFFANNSTAQKEFFWSSHTFSHENLDNASRSDVDNEIRLNIEVAKLLGLTDKEWWSTGAIVTPQISGLHNKDALEIFKQYGINSATGDLSRSAITNLENPYLPFYTTLESSNYEGFPVVPRTPTEIYYFCSNRTENTWMYNNIYRNEFGRDSTWDEIAEREAHRTLLLMTQLRHEAHQFHQANIRHYKKEGKYGESLLEDWTRSVVSLYNQYVEWPLISLKIDDQAQTFVERAKLENCGAETKLITKGGSIVGISVTATQGECTVPITVPEGVKEDTLPEDARLEKIGKDPLTVWIPLKKGETKSFSLSQSLEWGIEEEEVEKEETTAVASTTEETTEEPTTTVDSKVTTTAAVEPETTTVIITTTVPKTTTTTTTTTTTVPKTTTTTTTTTTTVPKTTTTTTTTTTTVPKTTTKTTTTTTTTTVPKTTTKTTTTKTTKKSKKVTTKKSIKTSKSVTKKSNKKTTVKKVITKKTKKVVKKVVKN</sequence>
<feature type="compositionally biased region" description="Low complexity" evidence="1">
    <location>
        <begin position="667"/>
        <end position="686"/>
    </location>
</feature>
<dbReference type="PANTHER" id="PTHR22917:SF6">
    <property type="entry name" value="EG:8D8.2 PROTEIN-RELATED"/>
    <property type="match status" value="1"/>
</dbReference>